<evidence type="ECO:0000313" key="2">
    <source>
        <dbReference type="Proteomes" id="UP000789920"/>
    </source>
</evidence>
<name>A0ACA9QSX7_9GLOM</name>
<proteinExistence type="predicted"/>
<organism evidence="1 2">
    <name type="scientific">Racocetra persica</name>
    <dbReference type="NCBI Taxonomy" id="160502"/>
    <lineage>
        <taxon>Eukaryota</taxon>
        <taxon>Fungi</taxon>
        <taxon>Fungi incertae sedis</taxon>
        <taxon>Mucoromycota</taxon>
        <taxon>Glomeromycotina</taxon>
        <taxon>Glomeromycetes</taxon>
        <taxon>Diversisporales</taxon>
        <taxon>Gigasporaceae</taxon>
        <taxon>Racocetra</taxon>
    </lineage>
</organism>
<feature type="non-terminal residue" evidence="1">
    <location>
        <position position="1"/>
    </location>
</feature>
<protein>
    <submittedName>
        <fullName evidence="1">4891_t:CDS:1</fullName>
    </submittedName>
</protein>
<dbReference type="Proteomes" id="UP000789920">
    <property type="component" value="Unassembled WGS sequence"/>
</dbReference>
<accession>A0ACA9QSX7</accession>
<dbReference type="EMBL" id="CAJVQC010037325">
    <property type="protein sequence ID" value="CAG8763538.1"/>
    <property type="molecule type" value="Genomic_DNA"/>
</dbReference>
<sequence>AARLYSLMQSNDNSLKESILVDNLDPSIEQTYTTHLETSFFNI</sequence>
<comment type="caution">
    <text evidence="1">The sequence shown here is derived from an EMBL/GenBank/DDBJ whole genome shotgun (WGS) entry which is preliminary data.</text>
</comment>
<gene>
    <name evidence="1" type="ORF">RPERSI_LOCUS15516</name>
</gene>
<reference evidence="1" key="1">
    <citation type="submission" date="2021-06" db="EMBL/GenBank/DDBJ databases">
        <authorList>
            <person name="Kallberg Y."/>
            <person name="Tangrot J."/>
            <person name="Rosling A."/>
        </authorList>
    </citation>
    <scope>NUCLEOTIDE SEQUENCE</scope>
    <source>
        <strain evidence="1">MA461A</strain>
    </source>
</reference>
<evidence type="ECO:0000313" key="1">
    <source>
        <dbReference type="EMBL" id="CAG8763538.1"/>
    </source>
</evidence>
<keyword evidence="2" id="KW-1185">Reference proteome</keyword>